<dbReference type="InterPro" id="IPR056002">
    <property type="entry name" value="DUF7580"/>
</dbReference>
<dbReference type="AlphaFoldDB" id="A0A8K0T2S1"/>
<protein>
    <recommendedName>
        <fullName evidence="1">DUF7580 domain-containing protein</fullName>
    </recommendedName>
</protein>
<evidence type="ECO:0000313" key="2">
    <source>
        <dbReference type="EMBL" id="KAH7324568.1"/>
    </source>
</evidence>
<organism evidence="2 3">
    <name type="scientific">Stachybotrys elegans</name>
    <dbReference type="NCBI Taxonomy" id="80388"/>
    <lineage>
        <taxon>Eukaryota</taxon>
        <taxon>Fungi</taxon>
        <taxon>Dikarya</taxon>
        <taxon>Ascomycota</taxon>
        <taxon>Pezizomycotina</taxon>
        <taxon>Sordariomycetes</taxon>
        <taxon>Hypocreomycetidae</taxon>
        <taxon>Hypocreales</taxon>
        <taxon>Stachybotryaceae</taxon>
        <taxon>Stachybotrys</taxon>
    </lineage>
</organism>
<dbReference type="Gene3D" id="1.20.120.1020">
    <property type="entry name" value="Prion-inhibition and propagation, HeLo domain"/>
    <property type="match status" value="1"/>
</dbReference>
<evidence type="ECO:0000259" key="1">
    <source>
        <dbReference type="Pfam" id="PF24476"/>
    </source>
</evidence>
<dbReference type="Proteomes" id="UP000813444">
    <property type="component" value="Unassembled WGS sequence"/>
</dbReference>
<feature type="domain" description="DUF7580" evidence="1">
    <location>
        <begin position="422"/>
        <end position="554"/>
    </location>
</feature>
<proteinExistence type="predicted"/>
<accession>A0A8K0T2S1</accession>
<reference evidence="2" key="1">
    <citation type="journal article" date="2021" name="Nat. Commun.">
        <title>Genetic determinants of endophytism in the Arabidopsis root mycobiome.</title>
        <authorList>
            <person name="Mesny F."/>
            <person name="Miyauchi S."/>
            <person name="Thiergart T."/>
            <person name="Pickel B."/>
            <person name="Atanasova L."/>
            <person name="Karlsson M."/>
            <person name="Huettel B."/>
            <person name="Barry K.W."/>
            <person name="Haridas S."/>
            <person name="Chen C."/>
            <person name="Bauer D."/>
            <person name="Andreopoulos W."/>
            <person name="Pangilinan J."/>
            <person name="LaButti K."/>
            <person name="Riley R."/>
            <person name="Lipzen A."/>
            <person name="Clum A."/>
            <person name="Drula E."/>
            <person name="Henrissat B."/>
            <person name="Kohler A."/>
            <person name="Grigoriev I.V."/>
            <person name="Martin F.M."/>
            <person name="Hacquard S."/>
        </authorList>
    </citation>
    <scope>NUCLEOTIDE SEQUENCE</scope>
    <source>
        <strain evidence="2">MPI-CAGE-CH-0235</strain>
    </source>
</reference>
<name>A0A8K0T2S1_9HYPO</name>
<comment type="caution">
    <text evidence="2">The sequence shown here is derived from an EMBL/GenBank/DDBJ whole genome shotgun (WGS) entry which is preliminary data.</text>
</comment>
<dbReference type="InterPro" id="IPR038305">
    <property type="entry name" value="HeLo_sf"/>
</dbReference>
<dbReference type="EMBL" id="JAGPNK010000003">
    <property type="protein sequence ID" value="KAH7324568.1"/>
    <property type="molecule type" value="Genomic_DNA"/>
</dbReference>
<dbReference type="Pfam" id="PF24476">
    <property type="entry name" value="DUF7580"/>
    <property type="match status" value="1"/>
</dbReference>
<sequence>MTAIRSALGNLLRVPSFSSVKPDLENTKTSGLTKYNKLDEDATERFLQIERVCAELVASSSPRSVHSSPNVSFHGYEVDHKPTYIIVSNSLPYAKALGKKLKKSGILGRGRGEFQVVCYSETSFSEELPKPSTKTSTEDLPRDFTTTLQGACSSVDTYIETHRRNRSLEDREMQQVLLRLKIEKQRLVLWGDVVSLADSPQASPVLRGSDEYTMSILIRIRDLHLVPKTRSDIFHKRQIGANVPMSGADTHSGTFTLNEPLQATIKANEMKLRNLIDVLYQQQPSAPLANAMACALPSYVLPTLEYPEVGLLQNIEGLRSSLLVKCARLLIKCKLHSEEAGSGDTYVRDGYSEADDTMLPKLEWSTTSYGAVKLLVSISSLALPREFCFPRLYGVVDNRTGWDMVFAGFEGATDRWHDGYKICSLASLISEAKSDGSDRRPSPTRADIYKLAYRLSLALSLLHGADYDLQDFRSDEVMLLFSKGTGGVRGILKLSYPFFHPESFFARRRRKSEVFGSLGIVLLEIGHWKHINEDEERLLREENEAQWKAHGEWLDPEYLLTARALVSLTKETTDHEVARAMMAKVLVPLAGLVSRNT</sequence>
<keyword evidence="3" id="KW-1185">Reference proteome</keyword>
<evidence type="ECO:0000313" key="3">
    <source>
        <dbReference type="Proteomes" id="UP000813444"/>
    </source>
</evidence>
<gene>
    <name evidence="2" type="ORF">B0I35DRAFT_424479</name>
</gene>